<proteinExistence type="predicted"/>
<feature type="region of interest" description="Disordered" evidence="1">
    <location>
        <begin position="105"/>
        <end position="127"/>
    </location>
</feature>
<evidence type="ECO:0000313" key="2">
    <source>
        <dbReference type="EMBL" id="KIK02685.1"/>
    </source>
</evidence>
<dbReference type="Proteomes" id="UP000054477">
    <property type="component" value="Unassembled WGS sequence"/>
</dbReference>
<dbReference type="STRING" id="1095629.A0A0C9WU54"/>
<dbReference type="OrthoDB" id="2423954at2759"/>
<reference evidence="3" key="2">
    <citation type="submission" date="2015-01" db="EMBL/GenBank/DDBJ databases">
        <title>Evolutionary Origins and Diversification of the Mycorrhizal Mutualists.</title>
        <authorList>
            <consortium name="DOE Joint Genome Institute"/>
            <consortium name="Mycorrhizal Genomics Consortium"/>
            <person name="Kohler A."/>
            <person name="Kuo A."/>
            <person name="Nagy L.G."/>
            <person name="Floudas D."/>
            <person name="Copeland A."/>
            <person name="Barry K.W."/>
            <person name="Cichocki N."/>
            <person name="Veneault-Fourrey C."/>
            <person name="LaButti K."/>
            <person name="Lindquist E.A."/>
            <person name="Lipzen A."/>
            <person name="Lundell T."/>
            <person name="Morin E."/>
            <person name="Murat C."/>
            <person name="Riley R."/>
            <person name="Ohm R."/>
            <person name="Sun H."/>
            <person name="Tunlid A."/>
            <person name="Henrissat B."/>
            <person name="Grigoriev I.V."/>
            <person name="Hibbett D.S."/>
            <person name="Martin F."/>
        </authorList>
    </citation>
    <scope>NUCLEOTIDE SEQUENCE [LARGE SCALE GENOMIC DNA]</scope>
    <source>
        <strain evidence="3">LaAM-08-1</strain>
    </source>
</reference>
<keyword evidence="3" id="KW-1185">Reference proteome</keyword>
<gene>
    <name evidence="2" type="ORF">K443DRAFT_5960</name>
</gene>
<dbReference type="HOGENOM" id="CLU_041306_0_0_1"/>
<name>A0A0C9WU54_9AGAR</name>
<dbReference type="InterPro" id="IPR012337">
    <property type="entry name" value="RNaseH-like_sf"/>
</dbReference>
<dbReference type="SUPFAM" id="SSF53098">
    <property type="entry name" value="Ribonuclease H-like"/>
    <property type="match status" value="1"/>
</dbReference>
<evidence type="ECO:0000313" key="3">
    <source>
        <dbReference type="Proteomes" id="UP000054477"/>
    </source>
</evidence>
<organism evidence="2 3">
    <name type="scientific">Laccaria amethystina LaAM-08-1</name>
    <dbReference type="NCBI Taxonomy" id="1095629"/>
    <lineage>
        <taxon>Eukaryota</taxon>
        <taxon>Fungi</taxon>
        <taxon>Dikarya</taxon>
        <taxon>Basidiomycota</taxon>
        <taxon>Agaricomycotina</taxon>
        <taxon>Agaricomycetes</taxon>
        <taxon>Agaricomycetidae</taxon>
        <taxon>Agaricales</taxon>
        <taxon>Agaricineae</taxon>
        <taxon>Hydnangiaceae</taxon>
        <taxon>Laccaria</taxon>
    </lineage>
</organism>
<accession>A0A0C9WU54</accession>
<evidence type="ECO:0000256" key="1">
    <source>
        <dbReference type="SAM" id="MobiDB-lite"/>
    </source>
</evidence>
<dbReference type="AlphaFoldDB" id="A0A0C9WU54"/>
<dbReference type="EMBL" id="KN838589">
    <property type="protein sequence ID" value="KIK02685.1"/>
    <property type="molecule type" value="Genomic_DNA"/>
</dbReference>
<protein>
    <recommendedName>
        <fullName evidence="4">DUF659 domain-containing protein</fullName>
    </recommendedName>
</protein>
<sequence length="433" mass="48612">MPPAKDPIWKHFVTGERQNKSHIRAHCRGCIEKERPEDDTIELDDDGKPKLSSQSWVIEACKRDVGGVLGVKDSMVAHVLGKGGSNPCPNASAAARNAARTVRKKGKGKRVLEEVSTDDDINDDQKSKPAKKKLLMKIERSFTQSQLKVFRGIQVPFNSEQAEIVCEQFLHATISANLPFRWVEDPEVVSLFLLFRSTATDVIPSCHQMSGQLLNRGHYAVLTADRWKYKSRKAVNSVNLSVNGKTYLVNLILANSHKKDGVSMCEAFEGMIDKAEDTYGVIVISLCCDNDGGSQWGRKNVVLRCPWLFGPPCCRHQFQLILGDYFTEDEEAEETAEEATELIGWVLNHGRVRSIFDKTQAEFSIPHGKVLTFLMANMTRWTTHFVAFDRLSDLKDPMQRAVISRKEDIVSVQVGAEKNPQKKLKLRDDAVSL</sequence>
<reference evidence="2 3" key="1">
    <citation type="submission" date="2014-04" db="EMBL/GenBank/DDBJ databases">
        <authorList>
            <consortium name="DOE Joint Genome Institute"/>
            <person name="Kuo A."/>
            <person name="Kohler A."/>
            <person name="Nagy L.G."/>
            <person name="Floudas D."/>
            <person name="Copeland A."/>
            <person name="Barry K.W."/>
            <person name="Cichocki N."/>
            <person name="Veneault-Fourrey C."/>
            <person name="LaButti K."/>
            <person name="Lindquist E.A."/>
            <person name="Lipzen A."/>
            <person name="Lundell T."/>
            <person name="Morin E."/>
            <person name="Murat C."/>
            <person name="Sun H."/>
            <person name="Tunlid A."/>
            <person name="Henrissat B."/>
            <person name="Grigoriev I.V."/>
            <person name="Hibbett D.S."/>
            <person name="Martin F."/>
            <person name="Nordberg H.P."/>
            <person name="Cantor M.N."/>
            <person name="Hua S.X."/>
        </authorList>
    </citation>
    <scope>NUCLEOTIDE SEQUENCE [LARGE SCALE GENOMIC DNA]</scope>
    <source>
        <strain evidence="2 3">LaAM-08-1</strain>
    </source>
</reference>
<evidence type="ECO:0008006" key="4">
    <source>
        <dbReference type="Google" id="ProtNLM"/>
    </source>
</evidence>